<accession>A0ABV7AAS5</accession>
<dbReference type="Pfam" id="PF26325">
    <property type="entry name" value="YhjD"/>
    <property type="match status" value="1"/>
</dbReference>
<evidence type="ECO:0000313" key="2">
    <source>
        <dbReference type="EMBL" id="MFC2949964.1"/>
    </source>
</evidence>
<feature type="coiled-coil region" evidence="1">
    <location>
        <begin position="44"/>
        <end position="78"/>
    </location>
</feature>
<keyword evidence="1" id="KW-0175">Coiled coil</keyword>
<proteinExistence type="predicted"/>
<dbReference type="InterPro" id="IPR058600">
    <property type="entry name" value="YhjD-like"/>
</dbReference>
<comment type="caution">
    <text evidence="2">The sequence shown here is derived from an EMBL/GenBank/DDBJ whole genome shotgun (WGS) entry which is preliminary data.</text>
</comment>
<reference evidence="3" key="1">
    <citation type="journal article" date="2019" name="Int. J. Syst. Evol. Microbiol.">
        <title>The Global Catalogue of Microorganisms (GCM) 10K type strain sequencing project: providing services to taxonomists for standard genome sequencing and annotation.</title>
        <authorList>
            <consortium name="The Broad Institute Genomics Platform"/>
            <consortium name="The Broad Institute Genome Sequencing Center for Infectious Disease"/>
            <person name="Wu L."/>
            <person name="Ma J."/>
        </authorList>
    </citation>
    <scope>NUCLEOTIDE SEQUENCE [LARGE SCALE GENOMIC DNA]</scope>
    <source>
        <strain evidence="3">KCTC 13193</strain>
    </source>
</reference>
<evidence type="ECO:0000313" key="3">
    <source>
        <dbReference type="Proteomes" id="UP001595387"/>
    </source>
</evidence>
<name>A0ABV7AAS5_9BACI</name>
<dbReference type="RefSeq" id="WP_390307924.1">
    <property type="nucleotide sequence ID" value="NZ_JBHRRZ010000039.1"/>
</dbReference>
<organism evidence="2 3">
    <name type="scientific">Virgibacillus sediminis</name>
    <dbReference type="NCBI Taxonomy" id="202260"/>
    <lineage>
        <taxon>Bacteria</taxon>
        <taxon>Bacillati</taxon>
        <taxon>Bacillota</taxon>
        <taxon>Bacilli</taxon>
        <taxon>Bacillales</taxon>
        <taxon>Bacillaceae</taxon>
        <taxon>Virgibacillus</taxon>
    </lineage>
</organism>
<evidence type="ECO:0000256" key="1">
    <source>
        <dbReference type="SAM" id="Coils"/>
    </source>
</evidence>
<dbReference type="EMBL" id="JBHRRZ010000039">
    <property type="protein sequence ID" value="MFC2949964.1"/>
    <property type="molecule type" value="Genomic_DNA"/>
</dbReference>
<sequence>MRYLSEEEFQLAARFLFLSMAIVVIRQDTGHIQNGPFKIKGPYLKLLQDMEKAAVEERRRLRQEMNKQSIRVVRLNRNDSFSTFLFISGGHEEKRNYFNPAIRMKVEAIVQELMAAALQPDQPHASANT</sequence>
<dbReference type="Proteomes" id="UP001595387">
    <property type="component" value="Unassembled WGS sequence"/>
</dbReference>
<gene>
    <name evidence="2" type="ORF">ACFODW_16705</name>
</gene>
<protein>
    <submittedName>
        <fullName evidence="2">Uncharacterized protein</fullName>
    </submittedName>
</protein>
<keyword evidence="3" id="KW-1185">Reference proteome</keyword>